<dbReference type="SUPFAM" id="SSF55874">
    <property type="entry name" value="ATPase domain of HSP90 chaperone/DNA topoisomerase II/histidine kinase"/>
    <property type="match status" value="1"/>
</dbReference>
<keyword evidence="1" id="KW-0418">Kinase</keyword>
<proteinExistence type="predicted"/>
<evidence type="ECO:0000259" key="3">
    <source>
        <dbReference type="Pfam" id="PF13581"/>
    </source>
</evidence>
<dbReference type="EMBL" id="CP108125">
    <property type="protein sequence ID" value="WTO85169.1"/>
    <property type="molecule type" value="Genomic_DNA"/>
</dbReference>
<dbReference type="Proteomes" id="UP001622690">
    <property type="component" value="Chromosome"/>
</dbReference>
<keyword evidence="4" id="KW-0547">Nucleotide-binding</keyword>
<gene>
    <name evidence="4" type="ORF">OHU27_23185</name>
</gene>
<evidence type="ECO:0000256" key="2">
    <source>
        <dbReference type="SAM" id="MobiDB-lite"/>
    </source>
</evidence>
<reference evidence="4 5" key="1">
    <citation type="submission" date="2022-10" db="EMBL/GenBank/DDBJ databases">
        <title>The complete genomes of actinobacterial strains from the NBC collection.</title>
        <authorList>
            <person name="Joergensen T.S."/>
            <person name="Alvarez Arevalo M."/>
            <person name="Sterndorff E.B."/>
            <person name="Faurdal D."/>
            <person name="Vuksanovic O."/>
            <person name="Mourched A.-S."/>
            <person name="Charusanti P."/>
            <person name="Shaw S."/>
            <person name="Blin K."/>
            <person name="Weber T."/>
        </authorList>
    </citation>
    <scope>NUCLEOTIDE SEQUENCE [LARGE SCALE GENOMIC DNA]</scope>
    <source>
        <strain evidence="4 5">NBC_00206</strain>
    </source>
</reference>
<evidence type="ECO:0000313" key="5">
    <source>
        <dbReference type="Proteomes" id="UP001622690"/>
    </source>
</evidence>
<feature type="region of interest" description="Disordered" evidence="2">
    <location>
        <begin position="1"/>
        <end position="49"/>
    </location>
</feature>
<dbReference type="RefSeq" id="WP_402136810.1">
    <property type="nucleotide sequence ID" value="NZ_CP108125.1"/>
</dbReference>
<dbReference type="Pfam" id="PF13581">
    <property type="entry name" value="HATPase_c_2"/>
    <property type="match status" value="1"/>
</dbReference>
<organism evidence="4 5">
    <name type="scientific">Streptomyces nigra</name>
    <dbReference type="NCBI Taxonomy" id="1827580"/>
    <lineage>
        <taxon>Bacteria</taxon>
        <taxon>Bacillati</taxon>
        <taxon>Actinomycetota</taxon>
        <taxon>Actinomycetes</taxon>
        <taxon>Kitasatosporales</taxon>
        <taxon>Streptomycetaceae</taxon>
        <taxon>Streptomyces</taxon>
    </lineage>
</organism>
<sequence>MSPARPARPLGAAVRGLGAAPQTPRIAPLRPAGPTASGTDTPAGTETPRPVTLRLTGAERGCAQARDVVRRTLDDWGLAHRTVDALTVVTELLANAVLHAGGDGDIWLRLSLRRPGHLVCAVIDPSDSPPVYPHTSDPFDEHGRGLRIIEALSEHWGWTRRPPAGKTVWAMLRTDEPDVP</sequence>
<dbReference type="GO" id="GO:0005524">
    <property type="term" value="F:ATP binding"/>
    <property type="evidence" value="ECO:0007669"/>
    <property type="project" value="UniProtKB-KW"/>
</dbReference>
<accession>A0ABZ1J1G0</accession>
<keyword evidence="1" id="KW-0723">Serine/threonine-protein kinase</keyword>
<keyword evidence="5" id="KW-1185">Reference proteome</keyword>
<name>A0ABZ1J1G0_9ACTN</name>
<evidence type="ECO:0000256" key="1">
    <source>
        <dbReference type="ARBA" id="ARBA00022527"/>
    </source>
</evidence>
<protein>
    <submittedName>
        <fullName evidence="4">ATP-binding protein</fullName>
    </submittedName>
</protein>
<dbReference type="CDD" id="cd16936">
    <property type="entry name" value="HATPase_RsbW-like"/>
    <property type="match status" value="1"/>
</dbReference>
<dbReference type="Gene3D" id="3.30.565.10">
    <property type="entry name" value="Histidine kinase-like ATPase, C-terminal domain"/>
    <property type="match status" value="1"/>
</dbReference>
<dbReference type="InterPro" id="IPR036890">
    <property type="entry name" value="HATPase_C_sf"/>
</dbReference>
<dbReference type="InterPro" id="IPR003594">
    <property type="entry name" value="HATPase_dom"/>
</dbReference>
<evidence type="ECO:0000313" key="4">
    <source>
        <dbReference type="EMBL" id="WTO85169.1"/>
    </source>
</evidence>
<dbReference type="PANTHER" id="PTHR35526:SF3">
    <property type="entry name" value="ANTI-SIGMA-F FACTOR RSBW"/>
    <property type="match status" value="1"/>
</dbReference>
<dbReference type="InterPro" id="IPR050267">
    <property type="entry name" value="Anti-sigma-factor_SerPK"/>
</dbReference>
<keyword evidence="4" id="KW-0067">ATP-binding</keyword>
<keyword evidence="1" id="KW-0808">Transferase</keyword>
<feature type="domain" description="Histidine kinase/HSP90-like ATPase" evidence="3">
    <location>
        <begin position="63"/>
        <end position="170"/>
    </location>
</feature>
<dbReference type="PANTHER" id="PTHR35526">
    <property type="entry name" value="ANTI-SIGMA-F FACTOR RSBW-RELATED"/>
    <property type="match status" value="1"/>
</dbReference>